<protein>
    <submittedName>
        <fullName evidence="1">Uncharacterized protein</fullName>
    </submittedName>
</protein>
<proteinExistence type="predicted"/>
<name>A0ABT0W7T3_9BACI</name>
<organism evidence="1 2">
    <name type="scientific">Neobacillus pocheonensis</name>
    <dbReference type="NCBI Taxonomy" id="363869"/>
    <lineage>
        <taxon>Bacteria</taxon>
        <taxon>Bacillati</taxon>
        <taxon>Bacillota</taxon>
        <taxon>Bacilli</taxon>
        <taxon>Bacillales</taxon>
        <taxon>Bacillaceae</taxon>
        <taxon>Neobacillus</taxon>
    </lineage>
</organism>
<dbReference type="EMBL" id="JAMQCR010000001">
    <property type="protein sequence ID" value="MCM2532130.1"/>
    <property type="molecule type" value="Genomic_DNA"/>
</dbReference>
<reference evidence="1 2" key="1">
    <citation type="submission" date="2022-06" db="EMBL/GenBank/DDBJ databases">
        <authorList>
            <person name="Jeon C.O."/>
        </authorList>
    </citation>
    <scope>NUCLEOTIDE SEQUENCE [LARGE SCALE GENOMIC DNA]</scope>
    <source>
        <strain evidence="1 2">KCTC 13943</strain>
    </source>
</reference>
<keyword evidence="2" id="KW-1185">Reference proteome</keyword>
<evidence type="ECO:0000313" key="2">
    <source>
        <dbReference type="Proteomes" id="UP001523262"/>
    </source>
</evidence>
<dbReference type="Proteomes" id="UP001523262">
    <property type="component" value="Unassembled WGS sequence"/>
</dbReference>
<comment type="caution">
    <text evidence="1">The sequence shown here is derived from an EMBL/GenBank/DDBJ whole genome shotgun (WGS) entry which is preliminary data.</text>
</comment>
<sequence>MEDKVLASLLVSFLEEVKPVFEKSTSAASEVINEYITPEQFKQIHKDAQHRTFVLAYDLYLKYYLMNLDRA</sequence>
<accession>A0ABT0W7T3</accession>
<gene>
    <name evidence="1" type="ORF">NDK43_06680</name>
</gene>
<evidence type="ECO:0000313" key="1">
    <source>
        <dbReference type="EMBL" id="MCM2532130.1"/>
    </source>
</evidence>